<keyword evidence="4" id="KW-1185">Reference proteome</keyword>
<feature type="chain" id="PRO_5016859636" evidence="2">
    <location>
        <begin position="19"/>
        <end position="159"/>
    </location>
</feature>
<evidence type="ECO:0000313" key="4">
    <source>
        <dbReference type="Proteomes" id="UP000249619"/>
    </source>
</evidence>
<feature type="compositionally biased region" description="Acidic residues" evidence="1">
    <location>
        <begin position="78"/>
        <end position="93"/>
    </location>
</feature>
<dbReference type="EMBL" id="QGDH01000115">
    <property type="protein sequence ID" value="RAR06447.1"/>
    <property type="molecule type" value="Genomic_DNA"/>
</dbReference>
<organism evidence="3 4">
    <name type="scientific">Stemphylium lycopersici</name>
    <name type="common">Tomato gray leaf spot disease fungus</name>
    <name type="synonym">Thyrospora lycopersici</name>
    <dbReference type="NCBI Taxonomy" id="183478"/>
    <lineage>
        <taxon>Eukaryota</taxon>
        <taxon>Fungi</taxon>
        <taxon>Dikarya</taxon>
        <taxon>Ascomycota</taxon>
        <taxon>Pezizomycotina</taxon>
        <taxon>Dothideomycetes</taxon>
        <taxon>Pleosporomycetidae</taxon>
        <taxon>Pleosporales</taxon>
        <taxon>Pleosporineae</taxon>
        <taxon>Pleosporaceae</taxon>
        <taxon>Stemphylium</taxon>
    </lineage>
</organism>
<dbReference type="Proteomes" id="UP000249619">
    <property type="component" value="Unassembled WGS sequence"/>
</dbReference>
<feature type="signal peptide" evidence="2">
    <location>
        <begin position="1"/>
        <end position="18"/>
    </location>
</feature>
<keyword evidence="2" id="KW-0732">Signal</keyword>
<accession>A0A364MXG3</accession>
<gene>
    <name evidence="3" type="ORF">DDE83_006933</name>
</gene>
<comment type="caution">
    <text evidence="3">The sequence shown here is derived from an EMBL/GenBank/DDBJ whole genome shotgun (WGS) entry which is preliminary data.</text>
</comment>
<reference evidence="4" key="1">
    <citation type="submission" date="2018-05" db="EMBL/GenBank/DDBJ databases">
        <title>Draft genome sequence of Stemphylium lycopersici strain CIDEFI 213.</title>
        <authorList>
            <person name="Medina R."/>
            <person name="Franco M.E.E."/>
            <person name="Lucentini C.G."/>
            <person name="Saparrat M.C.N."/>
            <person name="Balatti P.A."/>
        </authorList>
    </citation>
    <scope>NUCLEOTIDE SEQUENCE [LARGE SCALE GENOMIC DNA]</scope>
    <source>
        <strain evidence="4">CIDEFI 213</strain>
    </source>
</reference>
<dbReference type="AlphaFoldDB" id="A0A364MXG3"/>
<evidence type="ECO:0000313" key="3">
    <source>
        <dbReference type="EMBL" id="RAR06447.1"/>
    </source>
</evidence>
<evidence type="ECO:0000256" key="2">
    <source>
        <dbReference type="SAM" id="SignalP"/>
    </source>
</evidence>
<protein>
    <submittedName>
        <fullName evidence="3">Uncharacterized protein</fullName>
    </submittedName>
</protein>
<name>A0A364MXG3_STELY</name>
<dbReference type="OrthoDB" id="3780616at2759"/>
<sequence>MRSFILMAFVALFALVSAMPISPSAPRLQKRAEQYRLQGLREFEIAERLSASAASSDVDPWRVRLNNKFHALFDSSLTEEAEDMPGDEEEDFSGDIAPGSMEAPQALPKALEEASMFDRLCAIFHRAESSFGYEGNELEMRRPTGGRNWKQSFGGFRRR</sequence>
<proteinExistence type="predicted"/>
<feature type="region of interest" description="Disordered" evidence="1">
    <location>
        <begin position="78"/>
        <end position="102"/>
    </location>
</feature>
<evidence type="ECO:0000256" key="1">
    <source>
        <dbReference type="SAM" id="MobiDB-lite"/>
    </source>
</evidence>